<gene>
    <name evidence="2" type="ORF">Poli38472_001027</name>
</gene>
<accession>A0A8K1CS75</accession>
<dbReference type="CDD" id="cd04491">
    <property type="entry name" value="SoSSB_OBF"/>
    <property type="match status" value="1"/>
</dbReference>
<comment type="caution">
    <text evidence="2">The sequence shown here is derived from an EMBL/GenBank/DDBJ whole genome shotgun (WGS) entry which is preliminary data.</text>
</comment>
<dbReference type="OrthoDB" id="2274046at2759"/>
<name>A0A8K1CS75_PYTOL</name>
<proteinExistence type="predicted"/>
<sequence>MASDSASTQPLRTATYVKVKDLAPGTHGHNLVVKVVSIASEQVKKRFDGTTSRIAEAVLGDETGVVTFTARNEQIDKLQEGVTLVIRNSNADIFNGFMRLNVTQWGKISTHPDGIASTPPAPAEINRKHDVSAVEYELVTVEETDE</sequence>
<evidence type="ECO:0000259" key="1">
    <source>
        <dbReference type="Pfam" id="PF21473"/>
    </source>
</evidence>
<dbReference type="PANTHER" id="PTHR31472">
    <property type="entry name" value="OS05G0244600 PROTEIN"/>
    <property type="match status" value="1"/>
</dbReference>
<dbReference type="InterPro" id="IPR012340">
    <property type="entry name" value="NA-bd_OB-fold"/>
</dbReference>
<dbReference type="EMBL" id="SPLM01000001">
    <property type="protein sequence ID" value="TMW68871.1"/>
    <property type="molecule type" value="Genomic_DNA"/>
</dbReference>
<dbReference type="SUPFAM" id="SSF50249">
    <property type="entry name" value="Nucleic acid-binding proteins"/>
    <property type="match status" value="1"/>
</dbReference>
<organism evidence="2 3">
    <name type="scientific">Pythium oligandrum</name>
    <name type="common">Mycoparasitic fungus</name>
    <dbReference type="NCBI Taxonomy" id="41045"/>
    <lineage>
        <taxon>Eukaryota</taxon>
        <taxon>Sar</taxon>
        <taxon>Stramenopiles</taxon>
        <taxon>Oomycota</taxon>
        <taxon>Peronosporomycetes</taxon>
        <taxon>Pythiales</taxon>
        <taxon>Pythiaceae</taxon>
        <taxon>Pythium</taxon>
    </lineage>
</organism>
<dbReference type="InterPro" id="IPR048970">
    <property type="entry name" value="OB_Ssb-like"/>
</dbReference>
<keyword evidence="3" id="KW-1185">Reference proteome</keyword>
<dbReference type="Pfam" id="PF21473">
    <property type="entry name" value="OB_Ssb-like"/>
    <property type="match status" value="1"/>
</dbReference>
<feature type="domain" description="Single-stranded DNA binding protein Ssb-like OB fold" evidence="1">
    <location>
        <begin position="22"/>
        <end position="109"/>
    </location>
</feature>
<dbReference type="PANTHER" id="PTHR31472:SF5">
    <property type="entry name" value="OS05G0244600 PROTEIN"/>
    <property type="match status" value="1"/>
</dbReference>
<evidence type="ECO:0000313" key="3">
    <source>
        <dbReference type="Proteomes" id="UP000794436"/>
    </source>
</evidence>
<evidence type="ECO:0000313" key="2">
    <source>
        <dbReference type="EMBL" id="TMW68871.1"/>
    </source>
</evidence>
<dbReference type="AlphaFoldDB" id="A0A8K1CS75"/>
<protein>
    <recommendedName>
        <fullName evidence="1">Single-stranded DNA binding protein Ssb-like OB fold domain-containing protein</fullName>
    </recommendedName>
</protein>
<reference evidence="2" key="1">
    <citation type="submission" date="2019-03" db="EMBL/GenBank/DDBJ databases">
        <title>Long read genome sequence of the mycoparasitic Pythium oligandrum ATCC 38472 isolated from sugarbeet rhizosphere.</title>
        <authorList>
            <person name="Gaulin E."/>
        </authorList>
    </citation>
    <scope>NUCLEOTIDE SEQUENCE</scope>
    <source>
        <strain evidence="2">ATCC 38472_TT</strain>
    </source>
</reference>
<dbReference type="Gene3D" id="2.40.50.140">
    <property type="entry name" value="Nucleic acid-binding proteins"/>
    <property type="match status" value="1"/>
</dbReference>
<dbReference type="Proteomes" id="UP000794436">
    <property type="component" value="Unassembled WGS sequence"/>
</dbReference>